<feature type="compositionally biased region" description="Low complexity" evidence="1">
    <location>
        <begin position="103"/>
        <end position="116"/>
    </location>
</feature>
<evidence type="ECO:0000313" key="2">
    <source>
        <dbReference type="EMBL" id="KAK3095779.1"/>
    </source>
</evidence>
<name>A0AA88Y1B3_PINIB</name>
<feature type="region of interest" description="Disordered" evidence="1">
    <location>
        <begin position="97"/>
        <end position="122"/>
    </location>
</feature>
<proteinExistence type="predicted"/>
<feature type="region of interest" description="Disordered" evidence="1">
    <location>
        <begin position="332"/>
        <end position="361"/>
    </location>
</feature>
<organism evidence="2 3">
    <name type="scientific">Pinctada imbricata</name>
    <name type="common">Atlantic pearl-oyster</name>
    <name type="synonym">Pinctada martensii</name>
    <dbReference type="NCBI Taxonomy" id="66713"/>
    <lineage>
        <taxon>Eukaryota</taxon>
        <taxon>Metazoa</taxon>
        <taxon>Spiralia</taxon>
        <taxon>Lophotrochozoa</taxon>
        <taxon>Mollusca</taxon>
        <taxon>Bivalvia</taxon>
        <taxon>Autobranchia</taxon>
        <taxon>Pteriomorphia</taxon>
        <taxon>Pterioida</taxon>
        <taxon>Pterioidea</taxon>
        <taxon>Pteriidae</taxon>
        <taxon>Pinctada</taxon>
    </lineage>
</organism>
<dbReference type="Proteomes" id="UP001186944">
    <property type="component" value="Unassembled WGS sequence"/>
</dbReference>
<dbReference type="PANTHER" id="PTHR47773:SF1">
    <property type="entry name" value="C2H2-TYPE DOMAIN-CONTAINING PROTEIN"/>
    <property type="match status" value="1"/>
</dbReference>
<accession>A0AA88Y1B3</accession>
<evidence type="ECO:0000313" key="3">
    <source>
        <dbReference type="Proteomes" id="UP001186944"/>
    </source>
</evidence>
<feature type="region of interest" description="Disordered" evidence="1">
    <location>
        <begin position="456"/>
        <end position="479"/>
    </location>
</feature>
<dbReference type="EMBL" id="VSWD01000008">
    <property type="protein sequence ID" value="KAK3095779.1"/>
    <property type="molecule type" value="Genomic_DNA"/>
</dbReference>
<evidence type="ECO:0000256" key="1">
    <source>
        <dbReference type="SAM" id="MobiDB-lite"/>
    </source>
</evidence>
<dbReference type="AlphaFoldDB" id="A0AA88Y1B3"/>
<dbReference type="PANTHER" id="PTHR47773">
    <property type="entry name" value="SI:DKEY-9I5.2-RELATED"/>
    <property type="match status" value="1"/>
</dbReference>
<comment type="caution">
    <text evidence="2">The sequence shown here is derived from an EMBL/GenBank/DDBJ whole genome shotgun (WGS) entry which is preliminary data.</text>
</comment>
<keyword evidence="3" id="KW-1185">Reference proteome</keyword>
<protein>
    <submittedName>
        <fullName evidence="2">Uncharacterized protein</fullName>
    </submittedName>
</protein>
<gene>
    <name evidence="2" type="ORF">FSP39_019003</name>
</gene>
<sequence>MERRPGEISEHRREIREDPNKVVQWTASARRQYSWDVGEHIGVEYLYQQTGKVLQDYKDEIDTAVTVEDEEDDHLDMDMVPEDDPTLAPLVATSPVVRQSTGTHTSTPVQPSTSPSIKPVELAPTPRVTPVLRIPDQSEYEVYTRDSVGPDNVGGYDKVQELADFLIQRRDEHSLSGAQAILFTRKWRFLDDFDKQPTTFSPSHRSRLTSGRFKAKATGVVPGVDSTRRCFLGQNTGPAQWPDCNRYVEAIISRLCELYPGNERTPQGSIIMRWTLISRAYNKIRQLVLNNARVMENTEPQLPEINNTTLSQWYNRRAKKQERQVLQQGITLTPPPMTASQVLPPPSQSQPDMASSHGDQHMFDLPINKAGMASTRKKATKERDSRPLVSQTYGLKLPDGSVRILQLPGNIVDISSPPPSAPAAISSQTPLAPQAPPLAPLAPLTSVQHPPPPIDFTSHPLPYSTYRNRKRKGAPVRDYHRQTQVIKCGKCGGDRSGPDHHLYFMNVYCAKTDGVSLEAWKATMKVKYRNQRRRRSSDQ</sequence>
<reference evidence="2" key="1">
    <citation type="submission" date="2019-08" db="EMBL/GenBank/DDBJ databases">
        <title>The improved chromosome-level genome for the pearl oyster Pinctada fucata martensii using PacBio sequencing and Hi-C.</title>
        <authorList>
            <person name="Zheng Z."/>
        </authorList>
    </citation>
    <scope>NUCLEOTIDE SEQUENCE</scope>
    <source>
        <strain evidence="2">ZZ-2019</strain>
        <tissue evidence="2">Adductor muscle</tissue>
    </source>
</reference>
<feature type="compositionally biased region" description="Pro residues" evidence="1">
    <location>
        <begin position="333"/>
        <end position="348"/>
    </location>
</feature>